<dbReference type="PANTHER" id="PTHR32308">
    <property type="entry name" value="LYASE BETA SUBUNIT, PUTATIVE (AFU_ORTHOLOGUE AFUA_4G13030)-RELATED"/>
    <property type="match status" value="1"/>
</dbReference>
<evidence type="ECO:0000313" key="6">
    <source>
        <dbReference type="Proteomes" id="UP000652074"/>
    </source>
</evidence>
<dbReference type="Pfam" id="PF03328">
    <property type="entry name" value="HpcH_HpaI"/>
    <property type="match status" value="1"/>
</dbReference>
<dbReference type="InterPro" id="IPR011206">
    <property type="entry name" value="Citrate_lyase_beta/mcl1/mcl2"/>
</dbReference>
<reference evidence="5 6" key="1">
    <citation type="submission" date="2019-12" db="EMBL/GenBank/DDBJ databases">
        <title>Comparative genomics gives insights into the taxonomy of the Azoarcus-Aromatoleum group and reveals separate origins of nif in the plant-associated Azoarcus and non-plant-associated Aromatoleum sub-groups.</title>
        <authorList>
            <person name="Lafos M."/>
            <person name="Maluk M."/>
            <person name="Batista M."/>
            <person name="Junghare M."/>
            <person name="Carmona M."/>
            <person name="Faoro H."/>
            <person name="Cruz L.M."/>
            <person name="Battistoni F."/>
            <person name="De Souza E."/>
            <person name="Pedrosa F."/>
            <person name="Chen W.-M."/>
            <person name="Poole P.S."/>
            <person name="Dixon R.A."/>
            <person name="James E.K."/>
        </authorList>
    </citation>
    <scope>NUCLEOTIDE SEQUENCE [LARGE SCALE GENOMIC DNA]</scope>
    <source>
        <strain evidence="5 6">ToN1</strain>
    </source>
</reference>
<dbReference type="Proteomes" id="UP000652074">
    <property type="component" value="Unassembled WGS sequence"/>
</dbReference>
<dbReference type="RefSeq" id="WP_169205986.1">
    <property type="nucleotide sequence ID" value="NZ_CP059560.1"/>
</dbReference>
<dbReference type="EMBL" id="WTVR01000014">
    <property type="protein sequence ID" value="NMF88566.1"/>
    <property type="molecule type" value="Genomic_DNA"/>
</dbReference>
<sequence>MRSDKLPERSYLFVPANRPERIGKAFAAGADAVIADLEDAVAPDLKAAARDALANALSAPAPVLVRVNGADTPWFEDDLAACAAPGVAGIVLPKAERTQDVDCITERLGADMPVLALIETARGMADAEAIAACPAVRRLLFGSIDFQVDLGIEGGGTELLFFRSRLVLVSRLAGLDGPVDGVTVGFDDPATTRADAQRARREGFAGKLCVHPKQIAAVNAAFSPGAEEIAWAERVVAAAAAAGGDAVALDGKMIDKPVLAKAERILRVGGRFGQPAARVS</sequence>
<dbReference type="Gene3D" id="3.20.20.60">
    <property type="entry name" value="Phosphoenolpyruvate-binding domains"/>
    <property type="match status" value="1"/>
</dbReference>
<comment type="cofactor">
    <cofactor evidence="1">
        <name>Mg(2+)</name>
        <dbReference type="ChEBI" id="CHEBI:18420"/>
    </cofactor>
</comment>
<name>A0ABX1MMY7_9RHOO</name>
<dbReference type="InterPro" id="IPR005000">
    <property type="entry name" value="Aldolase/citrate-lyase_domain"/>
</dbReference>
<comment type="caution">
    <text evidence="5">The sequence shown here is derived from an EMBL/GenBank/DDBJ whole genome shotgun (WGS) entry which is preliminary data.</text>
</comment>
<dbReference type="PANTHER" id="PTHR32308:SF10">
    <property type="entry name" value="CITRATE LYASE SUBUNIT BETA"/>
    <property type="match status" value="1"/>
</dbReference>
<dbReference type="InterPro" id="IPR015813">
    <property type="entry name" value="Pyrv/PenolPyrv_kinase-like_dom"/>
</dbReference>
<evidence type="ECO:0000313" key="5">
    <source>
        <dbReference type="EMBL" id="NMF88566.1"/>
    </source>
</evidence>
<gene>
    <name evidence="5" type="ORF">GPA26_08705</name>
</gene>
<evidence type="ECO:0000256" key="2">
    <source>
        <dbReference type="ARBA" id="ARBA00022723"/>
    </source>
</evidence>
<keyword evidence="6" id="KW-1185">Reference proteome</keyword>
<proteinExistence type="predicted"/>
<accession>A0ABX1MMY7</accession>
<dbReference type="InterPro" id="IPR040442">
    <property type="entry name" value="Pyrv_kinase-like_dom_sf"/>
</dbReference>
<keyword evidence="2" id="KW-0479">Metal-binding</keyword>
<evidence type="ECO:0000256" key="3">
    <source>
        <dbReference type="ARBA" id="ARBA00022842"/>
    </source>
</evidence>
<dbReference type="PIRSF" id="PIRSF015582">
    <property type="entry name" value="Cit_lyase_B"/>
    <property type="match status" value="1"/>
</dbReference>
<keyword evidence="5" id="KW-0456">Lyase</keyword>
<dbReference type="GO" id="GO:0016829">
    <property type="term" value="F:lyase activity"/>
    <property type="evidence" value="ECO:0007669"/>
    <property type="project" value="UniProtKB-KW"/>
</dbReference>
<organism evidence="5 6">
    <name type="scientific">Aromatoleum petrolei</name>
    <dbReference type="NCBI Taxonomy" id="76116"/>
    <lineage>
        <taxon>Bacteria</taxon>
        <taxon>Pseudomonadati</taxon>
        <taxon>Pseudomonadota</taxon>
        <taxon>Betaproteobacteria</taxon>
        <taxon>Rhodocyclales</taxon>
        <taxon>Rhodocyclaceae</taxon>
        <taxon>Aromatoleum</taxon>
    </lineage>
</organism>
<protein>
    <submittedName>
        <fullName evidence="5">CoA ester lyase</fullName>
    </submittedName>
</protein>
<keyword evidence="3" id="KW-0460">Magnesium</keyword>
<evidence type="ECO:0000256" key="1">
    <source>
        <dbReference type="ARBA" id="ARBA00001946"/>
    </source>
</evidence>
<dbReference type="SUPFAM" id="SSF51621">
    <property type="entry name" value="Phosphoenolpyruvate/pyruvate domain"/>
    <property type="match status" value="1"/>
</dbReference>
<evidence type="ECO:0000259" key="4">
    <source>
        <dbReference type="Pfam" id="PF03328"/>
    </source>
</evidence>
<feature type="domain" description="HpcH/HpaI aldolase/citrate lyase" evidence="4">
    <location>
        <begin position="9"/>
        <end position="212"/>
    </location>
</feature>